<accession>A0A420Y0S3</accession>
<evidence type="ECO:0000256" key="1">
    <source>
        <dbReference type="SAM" id="SignalP"/>
    </source>
</evidence>
<protein>
    <submittedName>
        <fullName evidence="2">Uncharacterized protein</fullName>
    </submittedName>
</protein>
<reference evidence="2 3" key="1">
    <citation type="submission" date="2018-08" db="EMBL/GenBank/DDBJ databases">
        <title>Draft genome of the lignicolous fungus Coniochaeta pulveracea.</title>
        <authorList>
            <person name="Borstlap C.J."/>
            <person name="De Witt R.N."/>
            <person name="Botha A."/>
            <person name="Volschenk H."/>
        </authorList>
    </citation>
    <scope>NUCLEOTIDE SEQUENCE [LARGE SCALE GENOMIC DNA]</scope>
    <source>
        <strain evidence="2 3">CAB683</strain>
    </source>
</reference>
<organism evidence="2 3">
    <name type="scientific">Coniochaeta pulveracea</name>
    <dbReference type="NCBI Taxonomy" id="177199"/>
    <lineage>
        <taxon>Eukaryota</taxon>
        <taxon>Fungi</taxon>
        <taxon>Dikarya</taxon>
        <taxon>Ascomycota</taxon>
        <taxon>Pezizomycotina</taxon>
        <taxon>Sordariomycetes</taxon>
        <taxon>Sordariomycetidae</taxon>
        <taxon>Coniochaetales</taxon>
        <taxon>Coniochaetaceae</taxon>
        <taxon>Coniochaeta</taxon>
    </lineage>
</organism>
<feature type="chain" id="PRO_5019117038" evidence="1">
    <location>
        <begin position="28"/>
        <end position="524"/>
    </location>
</feature>
<evidence type="ECO:0000313" key="3">
    <source>
        <dbReference type="Proteomes" id="UP000275385"/>
    </source>
</evidence>
<feature type="signal peptide" evidence="1">
    <location>
        <begin position="1"/>
        <end position="27"/>
    </location>
</feature>
<dbReference type="STRING" id="177199.A0A420Y0S3"/>
<evidence type="ECO:0000313" key="2">
    <source>
        <dbReference type="EMBL" id="RKU41523.1"/>
    </source>
</evidence>
<sequence>MKASLTYTVLPPLLGLSSVASAAGCNADNCLRAIRNVARPGVPDCQAFMWTTVTPLPSFTIQTLSNDVTVTESSFITVTTVVPATETSTVEETQTQTETSTVAATTQLPPVNKKRADATIPAYASPCSGEVRYSSACACLGVTASTVTLATPVATSTSSITETHSVTETVTASTESITSTVTTTTETTTDATTTLTTLVTSTTTLAASSTPVPTWFYIQAVGGTSDGWLLGSPMSTSSLPFTFSKNAGSQVAFTLVNGKLFDGSGYPIYYTYYPQNTYTSSVQIMSVGSTSLPASQANWHQVSCSLRDDSTLDCSDNYPFNQGYGICGGTLRFFRVANITNTATWCSGSSTISTIMKAVPATPQFIKVKAVGGSHDGEWMYIDTATQQIRFGPWTSITPSIFTFAMQPLWPTFNAADNALYTGSTRISMTFGLDWSYVYYGASPAGVPLPDGGNYWIPTRLWVTETAAPYSLVGQPGLMQGRTSIATCGDRLVIYKDGTDPAAYCSGAEKIRLEAIPAVIPWAR</sequence>
<proteinExistence type="predicted"/>
<gene>
    <name evidence="2" type="ORF">DL546_004601</name>
</gene>
<dbReference type="EMBL" id="QVQW01000073">
    <property type="protein sequence ID" value="RKU41523.1"/>
    <property type="molecule type" value="Genomic_DNA"/>
</dbReference>
<name>A0A420Y0S3_9PEZI</name>
<comment type="caution">
    <text evidence="2">The sequence shown here is derived from an EMBL/GenBank/DDBJ whole genome shotgun (WGS) entry which is preliminary data.</text>
</comment>
<dbReference type="Proteomes" id="UP000275385">
    <property type="component" value="Unassembled WGS sequence"/>
</dbReference>
<dbReference type="PROSITE" id="PS51257">
    <property type="entry name" value="PROKAR_LIPOPROTEIN"/>
    <property type="match status" value="1"/>
</dbReference>
<dbReference type="OrthoDB" id="5596743at2759"/>
<keyword evidence="1" id="KW-0732">Signal</keyword>
<keyword evidence="3" id="KW-1185">Reference proteome</keyword>
<dbReference type="AlphaFoldDB" id="A0A420Y0S3"/>